<feature type="compositionally biased region" description="Basic and acidic residues" evidence="1">
    <location>
        <begin position="162"/>
        <end position="178"/>
    </location>
</feature>
<reference evidence="3 4" key="1">
    <citation type="submission" date="2017-09" db="EMBL/GenBank/DDBJ databases">
        <title>Depth-based differentiation of microbial function through sediment-hosted aquifers and enrichment of novel symbionts in the deep terrestrial subsurface.</title>
        <authorList>
            <person name="Probst A.J."/>
            <person name="Ladd B."/>
            <person name="Jarett J.K."/>
            <person name="Geller-Mcgrath D.E."/>
            <person name="Sieber C.M."/>
            <person name="Emerson J.B."/>
            <person name="Anantharaman K."/>
            <person name="Thomas B.C."/>
            <person name="Malmstrom R."/>
            <person name="Stieglmeier M."/>
            <person name="Klingl A."/>
            <person name="Woyke T."/>
            <person name="Ryan C.M."/>
            <person name="Banfield J.F."/>
        </authorList>
    </citation>
    <scope>NUCLEOTIDE SEQUENCE [LARGE SCALE GENOMIC DNA]</scope>
    <source>
        <strain evidence="3">CG08_land_8_20_14_0_20_40_16</strain>
    </source>
</reference>
<evidence type="ECO:0000313" key="4">
    <source>
        <dbReference type="Proteomes" id="UP000231542"/>
    </source>
</evidence>
<dbReference type="Pfam" id="PF23477">
    <property type="entry name" value="zf_Tbcl_2"/>
    <property type="match status" value="2"/>
</dbReference>
<dbReference type="EMBL" id="PEXU01000019">
    <property type="protein sequence ID" value="PIS42800.1"/>
    <property type="molecule type" value="Genomic_DNA"/>
</dbReference>
<dbReference type="InterPro" id="IPR026363">
    <property type="entry name" value="CxxC-x17-CxxC_dom"/>
</dbReference>
<evidence type="ECO:0000256" key="1">
    <source>
        <dbReference type="SAM" id="MobiDB-lite"/>
    </source>
</evidence>
<accession>A0A2H0YWE3</accession>
<evidence type="ECO:0000313" key="3">
    <source>
        <dbReference type="EMBL" id="PIS42800.1"/>
    </source>
</evidence>
<protein>
    <recommendedName>
        <fullName evidence="2">CxxC-x17-CxxC domain-containing protein</fullName>
    </recommendedName>
</protein>
<feature type="compositionally biased region" description="Basic and acidic residues" evidence="1">
    <location>
        <begin position="62"/>
        <end position="73"/>
    </location>
</feature>
<feature type="region of interest" description="Disordered" evidence="1">
    <location>
        <begin position="154"/>
        <end position="200"/>
    </location>
</feature>
<feature type="region of interest" description="Disordered" evidence="1">
    <location>
        <begin position="1"/>
        <end position="26"/>
    </location>
</feature>
<name>A0A2H0YWE3_9BACT</name>
<gene>
    <name evidence="3" type="ORF">COT24_01565</name>
</gene>
<evidence type="ECO:0000259" key="2">
    <source>
        <dbReference type="Pfam" id="PF23477"/>
    </source>
</evidence>
<proteinExistence type="predicted"/>
<feature type="region of interest" description="Disordered" evidence="1">
    <location>
        <begin position="61"/>
        <end position="82"/>
    </location>
</feature>
<sequence length="200" mass="22038">MRNFNRGGKSSRGGSFNTRGFGSRDSGRTAMYQATCAECGKECEVPFKPSGDKPVFCSSCFENKRGRNEDSRRSGGRSSGRFSFEEKRMFTATCAECGKKCEVPFRPTEGKPIYCNDCFEKKGGKKSKGGDNQRFNKQFDTLNKKLDQILQVLIPSSARKPAPKEDVVKAEKPAKDKSASNGKTAKKAAVKKTTTKKANK</sequence>
<comment type="caution">
    <text evidence="3">The sequence shown here is derived from an EMBL/GenBank/DDBJ whole genome shotgun (WGS) entry which is preliminary data.</text>
</comment>
<dbReference type="AlphaFoldDB" id="A0A2H0YWE3"/>
<feature type="domain" description="CxxC-x17-CxxC" evidence="2">
    <location>
        <begin position="30"/>
        <end position="65"/>
    </location>
</feature>
<dbReference type="Proteomes" id="UP000231542">
    <property type="component" value="Unassembled WGS sequence"/>
</dbReference>
<dbReference type="NCBIfam" id="TIGR04272">
    <property type="entry name" value="cxxc_cxxc_Mbark"/>
    <property type="match status" value="2"/>
</dbReference>
<organism evidence="3 4">
    <name type="scientific">Candidatus Kerfeldbacteria bacterium CG08_land_8_20_14_0_20_40_16</name>
    <dbReference type="NCBI Taxonomy" id="2014244"/>
    <lineage>
        <taxon>Bacteria</taxon>
        <taxon>Candidatus Kerfeldiibacteriota</taxon>
    </lineage>
</organism>
<feature type="compositionally biased region" description="Basic residues" evidence="1">
    <location>
        <begin position="184"/>
        <end position="200"/>
    </location>
</feature>
<feature type="domain" description="CxxC-x17-CxxC" evidence="2">
    <location>
        <begin position="87"/>
        <end position="122"/>
    </location>
</feature>